<sequence>MTDPDADRAALADHWGFVSLLGGLSALTAFSIDIMMPAAGIIAAELGVPARLGGLIIGVYLLGYAVGQLFWGLLSDAYGRRPALLASLGLFVAASVGCALVQDFTALLVLRVAQGLAAGAPVIARAIVRDIGHGDVAAKLLAVLMAVTAIAPILAPVIGAGLLELFSWRASFVVLALGGIVLLGLSWRMGQETMAQARPERFSLRFVASASRYLFAQRDFLVGMGVSSFTFGGYASVLSLGAVVVGEGYGLSPSGFSAVFALGALFILGGSLFVRMLVGRLGLRRIGTIAAATLGAAVLVHGTYLFVTPGLAAFWLAVCLYMLAFGLVLPSAQAVAIEPAAEMPGFASSLLGALLMLFGAGGAGVAAALFDGTHRAISMTMVLFGAAAIACLVAGRLYDRRRVAGA</sequence>
<dbReference type="GO" id="GO:0005886">
    <property type="term" value="C:plasma membrane"/>
    <property type="evidence" value="ECO:0007669"/>
    <property type="project" value="UniProtKB-SubCell"/>
</dbReference>
<feature type="transmembrane region" description="Helical" evidence="8">
    <location>
        <begin position="140"/>
        <end position="162"/>
    </location>
</feature>
<comment type="caution">
    <text evidence="10">The sequence shown here is derived from an EMBL/GenBank/DDBJ whole genome shotgun (WGS) entry which is preliminary data.</text>
</comment>
<keyword evidence="4" id="KW-1003">Cell membrane</keyword>
<evidence type="ECO:0000256" key="4">
    <source>
        <dbReference type="ARBA" id="ARBA00022475"/>
    </source>
</evidence>
<evidence type="ECO:0000256" key="1">
    <source>
        <dbReference type="ARBA" id="ARBA00004651"/>
    </source>
</evidence>
<dbReference type="InterPro" id="IPR004812">
    <property type="entry name" value="Efflux_drug-R_Bcr/CmlA"/>
</dbReference>
<dbReference type="EMBL" id="WUWG01000005">
    <property type="protein sequence ID" value="MXU66078.1"/>
    <property type="molecule type" value="Genomic_DNA"/>
</dbReference>
<dbReference type="InterPro" id="IPR020846">
    <property type="entry name" value="MFS_dom"/>
</dbReference>
<dbReference type="GO" id="GO:1990961">
    <property type="term" value="P:xenobiotic detoxification by transmembrane export across the plasma membrane"/>
    <property type="evidence" value="ECO:0007669"/>
    <property type="project" value="InterPro"/>
</dbReference>
<keyword evidence="11" id="KW-1185">Reference proteome</keyword>
<dbReference type="Pfam" id="PF07690">
    <property type="entry name" value="MFS_1"/>
    <property type="match status" value="1"/>
</dbReference>
<dbReference type="SUPFAM" id="SSF103473">
    <property type="entry name" value="MFS general substrate transporter"/>
    <property type="match status" value="1"/>
</dbReference>
<dbReference type="NCBIfam" id="TIGR00710">
    <property type="entry name" value="efflux_Bcr_CflA"/>
    <property type="match status" value="1"/>
</dbReference>
<dbReference type="InterPro" id="IPR011701">
    <property type="entry name" value="MFS"/>
</dbReference>
<evidence type="ECO:0000313" key="11">
    <source>
        <dbReference type="Proteomes" id="UP000436016"/>
    </source>
</evidence>
<feature type="transmembrane region" description="Helical" evidence="8">
    <location>
        <begin position="83"/>
        <end position="102"/>
    </location>
</feature>
<comment type="similarity">
    <text evidence="2 8">Belongs to the major facilitator superfamily. Bcr/CmlA family.</text>
</comment>
<keyword evidence="7 8" id="KW-0472">Membrane</keyword>
<dbReference type="PROSITE" id="PS50850">
    <property type="entry name" value="MFS"/>
    <property type="match status" value="1"/>
</dbReference>
<dbReference type="GO" id="GO:0042910">
    <property type="term" value="F:xenobiotic transmembrane transporter activity"/>
    <property type="evidence" value="ECO:0007669"/>
    <property type="project" value="InterPro"/>
</dbReference>
<feature type="transmembrane region" description="Helical" evidence="8">
    <location>
        <begin position="256"/>
        <end position="274"/>
    </location>
</feature>
<keyword evidence="5 8" id="KW-0812">Transmembrane</keyword>
<feature type="domain" description="Major facilitator superfamily (MFS) profile" evidence="9">
    <location>
        <begin position="17"/>
        <end position="402"/>
    </location>
</feature>
<evidence type="ECO:0000256" key="6">
    <source>
        <dbReference type="ARBA" id="ARBA00022989"/>
    </source>
</evidence>
<keyword evidence="8" id="KW-0997">Cell inner membrane</keyword>
<feature type="transmembrane region" description="Helical" evidence="8">
    <location>
        <begin position="168"/>
        <end position="187"/>
    </location>
</feature>
<organism evidence="10 11">
    <name type="scientific">Oceanomicrobium pacificus</name>
    <dbReference type="NCBI Taxonomy" id="2692916"/>
    <lineage>
        <taxon>Bacteria</taxon>
        <taxon>Pseudomonadati</taxon>
        <taxon>Pseudomonadota</taxon>
        <taxon>Alphaproteobacteria</taxon>
        <taxon>Rhodobacterales</taxon>
        <taxon>Paracoccaceae</taxon>
        <taxon>Oceanomicrobium</taxon>
    </lineage>
</organism>
<accession>A0A6B0TX69</accession>
<feature type="transmembrane region" description="Helical" evidence="8">
    <location>
        <begin position="220"/>
        <end position="244"/>
    </location>
</feature>
<evidence type="ECO:0000256" key="5">
    <source>
        <dbReference type="ARBA" id="ARBA00022692"/>
    </source>
</evidence>
<comment type="subcellular location">
    <subcellularLocation>
        <location evidence="8">Cell inner membrane</location>
        <topology evidence="8">Multi-pass membrane protein</topology>
    </subcellularLocation>
    <subcellularLocation>
        <location evidence="1">Cell membrane</location>
        <topology evidence="1">Multi-pass membrane protein</topology>
    </subcellularLocation>
</comment>
<dbReference type="Gene3D" id="1.20.1720.10">
    <property type="entry name" value="Multidrug resistance protein D"/>
    <property type="match status" value="1"/>
</dbReference>
<protein>
    <recommendedName>
        <fullName evidence="8">Bcr/CflA family efflux transporter</fullName>
    </recommendedName>
</protein>
<feature type="transmembrane region" description="Helical" evidence="8">
    <location>
        <begin position="349"/>
        <end position="370"/>
    </location>
</feature>
<dbReference type="CDD" id="cd17320">
    <property type="entry name" value="MFS_MdfA_MDR_like"/>
    <property type="match status" value="1"/>
</dbReference>
<dbReference type="PANTHER" id="PTHR23502:SF132">
    <property type="entry name" value="POLYAMINE TRANSPORTER 2-RELATED"/>
    <property type="match status" value="1"/>
</dbReference>
<keyword evidence="6 8" id="KW-1133">Transmembrane helix</keyword>
<proteinExistence type="inferred from homology"/>
<feature type="transmembrane region" description="Helical" evidence="8">
    <location>
        <begin position="376"/>
        <end position="398"/>
    </location>
</feature>
<reference evidence="10 11" key="1">
    <citation type="submission" date="2019-12" db="EMBL/GenBank/DDBJ databases">
        <title>Strain KN286 was isolated from seawater, which was collected from Caroline Seamount in the tropical western Pacific.</title>
        <authorList>
            <person name="Wang Q."/>
        </authorList>
    </citation>
    <scope>NUCLEOTIDE SEQUENCE [LARGE SCALE GENOMIC DNA]</scope>
    <source>
        <strain evidence="10 11">KN286</strain>
    </source>
</reference>
<evidence type="ECO:0000256" key="2">
    <source>
        <dbReference type="ARBA" id="ARBA00006236"/>
    </source>
</evidence>
<feature type="transmembrane region" description="Helical" evidence="8">
    <location>
        <begin position="108"/>
        <end position="128"/>
    </location>
</feature>
<feature type="transmembrane region" description="Helical" evidence="8">
    <location>
        <begin position="313"/>
        <end position="337"/>
    </location>
</feature>
<keyword evidence="3 8" id="KW-0813">Transport</keyword>
<name>A0A6B0TX69_9RHOB</name>
<dbReference type="RefSeq" id="WP_160855263.1">
    <property type="nucleotide sequence ID" value="NZ_WUWG01000005.1"/>
</dbReference>
<dbReference type="InterPro" id="IPR036259">
    <property type="entry name" value="MFS_trans_sf"/>
</dbReference>
<dbReference type="AlphaFoldDB" id="A0A6B0TX69"/>
<dbReference type="PANTHER" id="PTHR23502">
    <property type="entry name" value="MAJOR FACILITATOR SUPERFAMILY"/>
    <property type="match status" value="1"/>
</dbReference>
<evidence type="ECO:0000256" key="3">
    <source>
        <dbReference type="ARBA" id="ARBA00022448"/>
    </source>
</evidence>
<evidence type="ECO:0000256" key="8">
    <source>
        <dbReference type="RuleBase" id="RU365088"/>
    </source>
</evidence>
<gene>
    <name evidence="10" type="ORF">GSH16_11525</name>
</gene>
<feature type="transmembrane region" description="Helical" evidence="8">
    <location>
        <begin position="12"/>
        <end position="32"/>
    </location>
</feature>
<evidence type="ECO:0000259" key="9">
    <source>
        <dbReference type="PROSITE" id="PS50850"/>
    </source>
</evidence>
<feature type="transmembrane region" description="Helical" evidence="8">
    <location>
        <begin position="286"/>
        <end position="307"/>
    </location>
</feature>
<feature type="transmembrane region" description="Helical" evidence="8">
    <location>
        <begin position="52"/>
        <end position="71"/>
    </location>
</feature>
<evidence type="ECO:0000256" key="7">
    <source>
        <dbReference type="ARBA" id="ARBA00023136"/>
    </source>
</evidence>
<evidence type="ECO:0000313" key="10">
    <source>
        <dbReference type="EMBL" id="MXU66078.1"/>
    </source>
</evidence>
<dbReference type="Proteomes" id="UP000436016">
    <property type="component" value="Unassembled WGS sequence"/>
</dbReference>